<evidence type="ECO:0000256" key="6">
    <source>
        <dbReference type="PIRSR" id="PIRSR615527-1"/>
    </source>
</evidence>
<keyword evidence="4" id="KW-0732">Signal</keyword>
<name>A0A4W5N5J1_9TELE</name>
<keyword evidence="3" id="KW-0964">Secreted</keyword>
<organism evidence="8 9">
    <name type="scientific">Hucho hucho</name>
    <name type="common">huchen</name>
    <dbReference type="NCBI Taxonomy" id="62062"/>
    <lineage>
        <taxon>Eukaryota</taxon>
        <taxon>Metazoa</taxon>
        <taxon>Chordata</taxon>
        <taxon>Craniata</taxon>
        <taxon>Vertebrata</taxon>
        <taxon>Euteleostomi</taxon>
        <taxon>Actinopterygii</taxon>
        <taxon>Neopterygii</taxon>
        <taxon>Teleostei</taxon>
        <taxon>Protacanthopterygii</taxon>
        <taxon>Salmoniformes</taxon>
        <taxon>Salmonidae</taxon>
        <taxon>Salmoninae</taxon>
        <taxon>Hucho</taxon>
    </lineage>
</organism>
<sequence length="354" mass="39698">MGLGSQVHTVGSQAQPIRIHFPQQKGFITDRNRPQHPPPPQTIPQVKKPHVEVLGWCAYTWSLAVIHFLKCICDFLGVLAQGVGSPQLQKASYIAASYVKFLESAGARVVPVMINQTLEEYKTLFNSINGILYPGGGASIVSSGYANAARIFYELAIEANSRGDYFPVWGTCLGFEELTYLTSGKQLLSQTNTSGVALPLVFTNGSRESKLFKGFPAEVLDALASEPITENSHKWSLTLESYNSNADLKKFYKVLTTNSDGKTEFVSTMEAYGFPIYGTQWHPEKNAFEWTRPYIPHSPSAVKTTFFMADFVVNEARKNFHRFEDEEVEKRALIYNYNPVYTGNKSAFEQIYYF</sequence>
<evidence type="ECO:0000313" key="8">
    <source>
        <dbReference type="Ensembl" id="ENSHHUP00000044904.1"/>
    </source>
</evidence>
<accession>A0A4W5N5J1</accession>
<dbReference type="Pfam" id="PF07722">
    <property type="entry name" value="Peptidase_C26"/>
    <property type="match status" value="1"/>
</dbReference>
<dbReference type="FunFam" id="3.40.50.880:FF:000024">
    <property type="entry name" value="Folate gamma-glutamyl hydrolase"/>
    <property type="match status" value="1"/>
</dbReference>
<dbReference type="AlphaFoldDB" id="A0A4W5N5J1"/>
<evidence type="ECO:0000313" key="9">
    <source>
        <dbReference type="Proteomes" id="UP000314982"/>
    </source>
</evidence>
<dbReference type="SUPFAM" id="SSF52317">
    <property type="entry name" value="Class I glutamine amidotransferase-like"/>
    <property type="match status" value="1"/>
</dbReference>
<dbReference type="PANTHER" id="PTHR11315:SF20">
    <property type="entry name" value="GAMMA-GLUTAMYL HYDROLASE"/>
    <property type="match status" value="1"/>
</dbReference>
<dbReference type="EC" id="3.4.19.9" evidence="7"/>
<dbReference type="PROSITE" id="PS51273">
    <property type="entry name" value="GATASE_TYPE_1"/>
    <property type="match status" value="1"/>
</dbReference>
<dbReference type="InterPro" id="IPR029062">
    <property type="entry name" value="Class_I_gatase-like"/>
</dbReference>
<dbReference type="InterPro" id="IPR015527">
    <property type="entry name" value="Pept_C26_g-glut_hydrolase"/>
</dbReference>
<dbReference type="PROSITE" id="PS51275">
    <property type="entry name" value="PEPTIDASE_C26_GGH"/>
    <property type="match status" value="1"/>
</dbReference>
<dbReference type="STRING" id="62062.ENSHHUP00000044904"/>
<dbReference type="GO" id="GO:0005576">
    <property type="term" value="C:extracellular region"/>
    <property type="evidence" value="ECO:0007669"/>
    <property type="project" value="UniProtKB-SubCell"/>
</dbReference>
<dbReference type="PANTHER" id="PTHR11315">
    <property type="entry name" value="PROTEASE FAMILY C26 GAMMA-GLUTAMYL HYDROLASE"/>
    <property type="match status" value="1"/>
</dbReference>
<dbReference type="Ensembl" id="ENSHHUT00000046568.1">
    <property type="protein sequence ID" value="ENSHHUP00000044904.1"/>
    <property type="gene ID" value="ENSHHUG00000027432.1"/>
</dbReference>
<dbReference type="GO" id="GO:0034722">
    <property type="term" value="F:gamma-glutamyl-peptidase activity"/>
    <property type="evidence" value="ECO:0007669"/>
    <property type="project" value="UniProtKB-UniRule"/>
</dbReference>
<proteinExistence type="inferred from homology"/>
<evidence type="ECO:0000256" key="7">
    <source>
        <dbReference type="PROSITE-ProRule" id="PRU00607"/>
    </source>
</evidence>
<reference evidence="9" key="1">
    <citation type="submission" date="2018-06" db="EMBL/GenBank/DDBJ databases">
        <title>Genome assembly of Danube salmon.</title>
        <authorList>
            <person name="Macqueen D.J."/>
            <person name="Gundappa M.K."/>
        </authorList>
    </citation>
    <scope>NUCLEOTIDE SEQUENCE [LARGE SCALE GENOMIC DNA]</scope>
</reference>
<comment type="similarity">
    <text evidence="2">Belongs to the peptidase C26 family.</text>
</comment>
<evidence type="ECO:0000256" key="1">
    <source>
        <dbReference type="ARBA" id="ARBA00004239"/>
    </source>
</evidence>
<feature type="active site" description="Proton donor" evidence="6">
    <location>
        <position position="282"/>
    </location>
</feature>
<feature type="active site" evidence="7">
    <location>
        <position position="282"/>
    </location>
</feature>
<evidence type="ECO:0000256" key="3">
    <source>
        <dbReference type="ARBA" id="ARBA00022525"/>
    </source>
</evidence>
<evidence type="ECO:0000256" key="2">
    <source>
        <dbReference type="ARBA" id="ARBA00011083"/>
    </source>
</evidence>
<dbReference type="Gene3D" id="3.40.50.880">
    <property type="match status" value="1"/>
</dbReference>
<dbReference type="GO" id="GO:0046900">
    <property type="term" value="P:tetrahydrofolylpolyglutamate metabolic process"/>
    <property type="evidence" value="ECO:0007669"/>
    <property type="project" value="TreeGrafter"/>
</dbReference>
<protein>
    <recommendedName>
        <fullName evidence="7">folate gamma-glutamyl hydrolase</fullName>
        <ecNumber evidence="7">3.4.19.9</ecNumber>
    </recommendedName>
</protein>
<keyword evidence="5 7" id="KW-0378">Hydrolase</keyword>
<evidence type="ECO:0000256" key="5">
    <source>
        <dbReference type="ARBA" id="ARBA00022801"/>
    </source>
</evidence>
<dbReference type="InterPro" id="IPR011697">
    <property type="entry name" value="Peptidase_C26"/>
</dbReference>
<feature type="active site" description="Nucleophile" evidence="6 7">
    <location>
        <position position="172"/>
    </location>
</feature>
<comment type="catalytic activity">
    <reaction evidence="7">
        <text>(6S)-5,6,7,8-tetrahydrofolyl-(gamma-L-Glu)(n) + (n-1) H2O = (6S)-5,6,7,8-tetrahydrofolate + (n-1) L-glutamate</text>
        <dbReference type="Rhea" id="RHEA:56784"/>
        <dbReference type="Rhea" id="RHEA-COMP:14738"/>
        <dbReference type="ChEBI" id="CHEBI:15377"/>
        <dbReference type="ChEBI" id="CHEBI:29985"/>
        <dbReference type="ChEBI" id="CHEBI:57453"/>
        <dbReference type="ChEBI" id="CHEBI:141005"/>
        <dbReference type="EC" id="3.4.19.9"/>
    </reaction>
</comment>
<comment type="subcellular location">
    <subcellularLocation>
        <location evidence="1">Secreted</location>
        <location evidence="1">Extracellular space</location>
    </subcellularLocation>
</comment>
<evidence type="ECO:0000256" key="4">
    <source>
        <dbReference type="ARBA" id="ARBA00022729"/>
    </source>
</evidence>
<keyword evidence="9" id="KW-1185">Reference proteome</keyword>
<reference evidence="8" key="3">
    <citation type="submission" date="2025-09" db="UniProtKB">
        <authorList>
            <consortium name="Ensembl"/>
        </authorList>
    </citation>
    <scope>IDENTIFICATION</scope>
</reference>
<reference evidence="8" key="2">
    <citation type="submission" date="2025-08" db="UniProtKB">
        <authorList>
            <consortium name="Ensembl"/>
        </authorList>
    </citation>
    <scope>IDENTIFICATION</scope>
</reference>
<dbReference type="GeneTree" id="ENSGT00490000043388"/>
<dbReference type="GO" id="GO:0005773">
    <property type="term" value="C:vacuole"/>
    <property type="evidence" value="ECO:0007669"/>
    <property type="project" value="TreeGrafter"/>
</dbReference>
<dbReference type="Proteomes" id="UP000314982">
    <property type="component" value="Unassembled WGS sequence"/>
</dbReference>